<dbReference type="Pfam" id="PF06250">
    <property type="entry name" value="YhcG_C"/>
    <property type="match status" value="1"/>
</dbReference>
<dbReference type="EMBL" id="FOVD01000003">
    <property type="protein sequence ID" value="SFN43035.1"/>
    <property type="molecule type" value="Genomic_DNA"/>
</dbReference>
<accession>A0A1I4YYE2</accession>
<evidence type="ECO:0000313" key="3">
    <source>
        <dbReference type="EMBL" id="SFN43035.1"/>
    </source>
</evidence>
<sequence>MIPIQAKYTELLDTIGSTIETARQNAVKAVNIELVKANWEIGRHIVEYEQHGQERAEYGSSLLSILSKDLKQRYGKGFGRRNILDMRRFYLAYQKWQAVPAKLSWTHIITLLGVSDDTARKFYEKQTVLENWGYRELERQISSSLFERLALSKDKKGVLQLAEKGHIITDSSEAIKDPYVLDFLKIPQSHRVTEKALEQKIIDNLQMFLLELGKGFAFVARQYKISLRNRHFYIDLVFYHRILKCFVLIDLKIKQVEHYDIGQMNLYLNYFKSEENVEDDHEPIGIILSAEKDEVLVEYATGGISNKIFVSKYQLYLPDKKELQNKVQAILEKEG</sequence>
<dbReference type="InterPro" id="IPR011856">
    <property type="entry name" value="tRNA_endonuc-like_dom_sf"/>
</dbReference>
<keyword evidence="4" id="KW-1185">Reference proteome</keyword>
<reference evidence="4" key="1">
    <citation type="submission" date="2016-10" db="EMBL/GenBank/DDBJ databases">
        <authorList>
            <person name="Varghese N."/>
            <person name="Submissions S."/>
        </authorList>
    </citation>
    <scope>NUCLEOTIDE SEQUENCE [LARGE SCALE GENOMIC DNA]</scope>
    <source>
        <strain evidence="4">DSM 25575</strain>
    </source>
</reference>
<dbReference type="PANTHER" id="PTHR30547">
    <property type="entry name" value="UNCHARACTERIZED PROTEIN YHCG-RELATED"/>
    <property type="match status" value="1"/>
</dbReference>
<evidence type="ECO:0000313" key="4">
    <source>
        <dbReference type="Proteomes" id="UP000198769"/>
    </source>
</evidence>
<dbReference type="GO" id="GO:0004519">
    <property type="term" value="F:endonuclease activity"/>
    <property type="evidence" value="ECO:0007669"/>
    <property type="project" value="UniProtKB-KW"/>
</dbReference>
<evidence type="ECO:0000259" key="2">
    <source>
        <dbReference type="Pfam" id="PF17761"/>
    </source>
</evidence>
<evidence type="ECO:0000259" key="1">
    <source>
        <dbReference type="Pfam" id="PF06250"/>
    </source>
</evidence>
<name>A0A1I4YYE2_CHROL</name>
<dbReference type="Proteomes" id="UP000198769">
    <property type="component" value="Unassembled WGS sequence"/>
</dbReference>
<organism evidence="3 4">
    <name type="scientific">Chryseobacterium oleae</name>
    <dbReference type="NCBI Taxonomy" id="491207"/>
    <lineage>
        <taxon>Bacteria</taxon>
        <taxon>Pseudomonadati</taxon>
        <taxon>Bacteroidota</taxon>
        <taxon>Flavobacteriia</taxon>
        <taxon>Flavobacteriales</taxon>
        <taxon>Weeksellaceae</taxon>
        <taxon>Chryseobacterium group</taxon>
        <taxon>Chryseobacterium</taxon>
    </lineage>
</organism>
<keyword evidence="3" id="KW-0540">Nuclease</keyword>
<dbReference type="Pfam" id="PF17761">
    <property type="entry name" value="DUF1016_N"/>
    <property type="match status" value="1"/>
</dbReference>
<dbReference type="OrthoDB" id="9801263at2"/>
<keyword evidence="3" id="KW-0378">Hydrolase</keyword>
<proteinExistence type="predicted"/>
<dbReference type="GO" id="GO:0003676">
    <property type="term" value="F:nucleic acid binding"/>
    <property type="evidence" value="ECO:0007669"/>
    <property type="project" value="InterPro"/>
</dbReference>
<feature type="domain" description="YhcG N-terminal" evidence="2">
    <location>
        <begin position="15"/>
        <end position="148"/>
    </location>
</feature>
<keyword evidence="3" id="KW-0255">Endonuclease</keyword>
<protein>
    <submittedName>
        <fullName evidence="3">Predicted nuclease of restriction endonuclease-like (RecB) superfamily, DUF1016 family</fullName>
    </submittedName>
</protein>
<dbReference type="Gene3D" id="3.40.1350.10">
    <property type="match status" value="1"/>
</dbReference>
<dbReference type="InterPro" id="IPR009362">
    <property type="entry name" value="YhcG_C"/>
</dbReference>
<feature type="domain" description="YhcG PDDEXK nuclease" evidence="1">
    <location>
        <begin position="173"/>
        <end position="327"/>
    </location>
</feature>
<dbReference type="InterPro" id="IPR053148">
    <property type="entry name" value="PD-DEXK-like_domain"/>
</dbReference>
<dbReference type="AlphaFoldDB" id="A0A1I4YYE2"/>
<dbReference type="InterPro" id="IPR041527">
    <property type="entry name" value="YhcG_N"/>
</dbReference>
<gene>
    <name evidence="3" type="ORF">SAMN05421594_2771</name>
</gene>
<dbReference type="PANTHER" id="PTHR30547:SF5">
    <property type="entry name" value="NUCLEASE YHCG-RELATED"/>
    <property type="match status" value="1"/>
</dbReference>